<evidence type="ECO:0000256" key="1">
    <source>
        <dbReference type="SAM" id="MobiDB-lite"/>
    </source>
</evidence>
<evidence type="ECO:0000313" key="3">
    <source>
        <dbReference type="Proteomes" id="UP000624183"/>
    </source>
</evidence>
<evidence type="ECO:0000313" key="2">
    <source>
        <dbReference type="EMBL" id="GGZ45612.1"/>
    </source>
</evidence>
<proteinExistence type="predicted"/>
<keyword evidence="3" id="KW-1185">Reference proteome</keyword>
<accession>A0ABQ3BHK6</accession>
<gene>
    <name evidence="2" type="ORF">GCM10010328_20170</name>
</gene>
<protein>
    <submittedName>
        <fullName evidence="2">Uncharacterized protein</fullName>
    </submittedName>
</protein>
<feature type="region of interest" description="Disordered" evidence="1">
    <location>
        <begin position="1"/>
        <end position="118"/>
    </location>
</feature>
<dbReference type="Proteomes" id="UP000624183">
    <property type="component" value="Unassembled WGS sequence"/>
</dbReference>
<comment type="caution">
    <text evidence="2">The sequence shown here is derived from an EMBL/GenBank/DDBJ whole genome shotgun (WGS) entry which is preliminary data.</text>
</comment>
<organism evidence="2 3">
    <name type="scientific">Streptomyces rubiginosohelvolus</name>
    <dbReference type="NCBI Taxonomy" id="67362"/>
    <lineage>
        <taxon>Bacteria</taxon>
        <taxon>Bacillati</taxon>
        <taxon>Actinomycetota</taxon>
        <taxon>Actinomycetes</taxon>
        <taxon>Kitasatosporales</taxon>
        <taxon>Streptomycetaceae</taxon>
        <taxon>Streptomyces</taxon>
    </lineage>
</organism>
<dbReference type="EMBL" id="BMUW01000002">
    <property type="protein sequence ID" value="GGZ45612.1"/>
    <property type="molecule type" value="Genomic_DNA"/>
</dbReference>
<sequence length="154" mass="16128">MICQRTESQGGLGIVPRSHKPSPASHRLLGNSAPLGAAGEPGPAPQPRPTGARQASLAPARPRFPSNGKLCGRPDAERDRALTLHCGQPFPHIPLGSRPSGDVGSAHHRRRLQGPDRAPGVMVYRGEAVESRHGPVPLAVVEVFACGLGERADS</sequence>
<reference evidence="3" key="1">
    <citation type="journal article" date="2019" name="Int. J. Syst. Evol. Microbiol.">
        <title>The Global Catalogue of Microorganisms (GCM) 10K type strain sequencing project: providing services to taxonomists for standard genome sequencing and annotation.</title>
        <authorList>
            <consortium name="The Broad Institute Genomics Platform"/>
            <consortium name="The Broad Institute Genome Sequencing Center for Infectious Disease"/>
            <person name="Wu L."/>
            <person name="Ma J."/>
        </authorList>
    </citation>
    <scope>NUCLEOTIDE SEQUENCE [LARGE SCALE GENOMIC DNA]</scope>
    <source>
        <strain evidence="3">JCM 4602</strain>
    </source>
</reference>
<name>A0ABQ3BHK6_9ACTN</name>
<feature type="compositionally biased region" description="Basic and acidic residues" evidence="1">
    <location>
        <begin position="72"/>
        <end position="82"/>
    </location>
</feature>